<dbReference type="PANTHER" id="PTHR48107">
    <property type="entry name" value="NADPH-DEPENDENT ALDEHYDE REDUCTASE-LIKE PROTEIN, CHLOROPLASTIC-RELATED"/>
    <property type="match status" value="1"/>
</dbReference>
<evidence type="ECO:0000313" key="4">
    <source>
        <dbReference type="EMBL" id="MFD2546751.1"/>
    </source>
</evidence>
<comment type="caution">
    <text evidence="4">The sequence shown here is derived from an EMBL/GenBank/DDBJ whole genome shotgun (WGS) entry which is preliminary data.</text>
</comment>
<evidence type="ECO:0000256" key="1">
    <source>
        <dbReference type="ARBA" id="ARBA00006484"/>
    </source>
</evidence>
<name>A0ABW5KD66_9SPHI</name>
<dbReference type="Pfam" id="PF13561">
    <property type="entry name" value="adh_short_C2"/>
    <property type="match status" value="1"/>
</dbReference>
<keyword evidence="5" id="KW-1185">Reference proteome</keyword>
<gene>
    <name evidence="4" type="ORF">ACFSR5_03720</name>
</gene>
<dbReference type="PRINTS" id="PR00081">
    <property type="entry name" value="GDHRDH"/>
</dbReference>
<sequence>MRHDTNMENPRDKYPRPPFRKQQQPFPALTNRMVPIPDHGEDTYVGSGRLHGRRALITGGDSGIGRAAAIAYAREGADVAINYLPEEEEDAQEVVRLIELVGRRAFSIPGDITSEAFCQQLVQKAVKKMGGLDILVNNAAFQKSYPTILDIPAESFDRTMKTNVYAPFWITKAAVPYMEAGSAIIVTASVQAYDPEEVLLDYAQTKATNVILVKALAKQLGKKGIRVNGVAPGPIWTPLQVCSKDPEMIANFGASTAWGRAGQPAELASIYVQLADNSGSYSTGQIFGASGGGGHP</sequence>
<dbReference type="PANTHER" id="PTHR48107:SF16">
    <property type="entry name" value="NADPH-DEPENDENT ALDEHYDE REDUCTASE 1, CHLOROPLASTIC"/>
    <property type="match status" value="1"/>
</dbReference>
<dbReference type="EMBL" id="JBHULR010000003">
    <property type="protein sequence ID" value="MFD2546751.1"/>
    <property type="molecule type" value="Genomic_DNA"/>
</dbReference>
<dbReference type="Gene3D" id="3.40.50.720">
    <property type="entry name" value="NAD(P)-binding Rossmann-like Domain"/>
    <property type="match status" value="1"/>
</dbReference>
<evidence type="ECO:0000256" key="2">
    <source>
        <dbReference type="ARBA" id="ARBA00023002"/>
    </source>
</evidence>
<dbReference type="SUPFAM" id="SSF51735">
    <property type="entry name" value="NAD(P)-binding Rossmann-fold domains"/>
    <property type="match status" value="1"/>
</dbReference>
<feature type="compositionally biased region" description="Basic and acidic residues" evidence="3">
    <location>
        <begin position="1"/>
        <end position="15"/>
    </location>
</feature>
<proteinExistence type="inferred from homology"/>
<dbReference type="RefSeq" id="WP_380900848.1">
    <property type="nucleotide sequence ID" value="NZ_JBHUEG010000007.1"/>
</dbReference>
<accession>A0ABW5KD66</accession>
<keyword evidence="2" id="KW-0560">Oxidoreductase</keyword>
<protein>
    <submittedName>
        <fullName evidence="4">SDR family oxidoreductase</fullName>
    </submittedName>
</protein>
<dbReference type="Proteomes" id="UP001597545">
    <property type="component" value="Unassembled WGS sequence"/>
</dbReference>
<dbReference type="InterPro" id="IPR036291">
    <property type="entry name" value="NAD(P)-bd_dom_sf"/>
</dbReference>
<organism evidence="4 5">
    <name type="scientific">Sphingobacterium suaedae</name>
    <dbReference type="NCBI Taxonomy" id="1686402"/>
    <lineage>
        <taxon>Bacteria</taxon>
        <taxon>Pseudomonadati</taxon>
        <taxon>Bacteroidota</taxon>
        <taxon>Sphingobacteriia</taxon>
        <taxon>Sphingobacteriales</taxon>
        <taxon>Sphingobacteriaceae</taxon>
        <taxon>Sphingobacterium</taxon>
    </lineage>
</organism>
<dbReference type="InterPro" id="IPR002347">
    <property type="entry name" value="SDR_fam"/>
</dbReference>
<reference evidence="5" key="1">
    <citation type="journal article" date="2019" name="Int. J. Syst. Evol. Microbiol.">
        <title>The Global Catalogue of Microorganisms (GCM) 10K type strain sequencing project: providing services to taxonomists for standard genome sequencing and annotation.</title>
        <authorList>
            <consortium name="The Broad Institute Genomics Platform"/>
            <consortium name="The Broad Institute Genome Sequencing Center for Infectious Disease"/>
            <person name="Wu L."/>
            <person name="Ma J."/>
        </authorList>
    </citation>
    <scope>NUCLEOTIDE SEQUENCE [LARGE SCALE GENOMIC DNA]</scope>
    <source>
        <strain evidence="5">KCTC 42662</strain>
    </source>
</reference>
<evidence type="ECO:0000256" key="3">
    <source>
        <dbReference type="SAM" id="MobiDB-lite"/>
    </source>
</evidence>
<comment type="similarity">
    <text evidence="1">Belongs to the short-chain dehydrogenases/reductases (SDR) family.</text>
</comment>
<evidence type="ECO:0000313" key="5">
    <source>
        <dbReference type="Proteomes" id="UP001597545"/>
    </source>
</evidence>
<feature type="region of interest" description="Disordered" evidence="3">
    <location>
        <begin position="1"/>
        <end position="25"/>
    </location>
</feature>